<dbReference type="EMBL" id="JQAT01000001">
    <property type="protein sequence ID" value="KRN29323.1"/>
    <property type="molecule type" value="Genomic_DNA"/>
</dbReference>
<evidence type="ECO:0000256" key="1">
    <source>
        <dbReference type="ARBA" id="ARBA00004651"/>
    </source>
</evidence>
<name>A0A0R2FNT0_9LACO</name>
<comment type="subcellular location">
    <subcellularLocation>
        <location evidence="1 8">Cell membrane</location>
        <topology evidence="1 8">Multi-pass membrane protein</topology>
    </subcellularLocation>
</comment>
<accession>A0A0R2FNT0</accession>
<dbReference type="InterPro" id="IPR035906">
    <property type="entry name" value="MetI-like_sf"/>
</dbReference>
<comment type="similarity">
    <text evidence="2">Belongs to the binding-protein-dependent transport system permease family. CysTW subfamily.</text>
</comment>
<evidence type="ECO:0000259" key="9">
    <source>
        <dbReference type="PROSITE" id="PS50928"/>
    </source>
</evidence>
<dbReference type="CDD" id="cd06261">
    <property type="entry name" value="TM_PBP2"/>
    <property type="match status" value="1"/>
</dbReference>
<dbReference type="Proteomes" id="UP000051645">
    <property type="component" value="Unassembled WGS sequence"/>
</dbReference>
<keyword evidence="6 8" id="KW-1133">Transmembrane helix</keyword>
<dbReference type="Gene3D" id="1.10.3720.10">
    <property type="entry name" value="MetI-like"/>
    <property type="match status" value="1"/>
</dbReference>
<dbReference type="FunFam" id="1.10.3720.10:FF:000002">
    <property type="entry name" value="D-methionine ABC transporter permease MetI"/>
    <property type="match status" value="1"/>
</dbReference>
<feature type="domain" description="ABC transmembrane type-1" evidence="9">
    <location>
        <begin position="23"/>
        <end position="217"/>
    </location>
</feature>
<gene>
    <name evidence="10" type="ORF">IV38_GL000206</name>
    <name evidence="11" type="ORF">IV40_GL000463</name>
</gene>
<dbReference type="InterPro" id="IPR000515">
    <property type="entry name" value="MetI-like"/>
</dbReference>
<evidence type="ECO:0000313" key="13">
    <source>
        <dbReference type="Proteomes" id="UP000051751"/>
    </source>
</evidence>
<dbReference type="SUPFAM" id="SSF161098">
    <property type="entry name" value="MetI-like"/>
    <property type="match status" value="1"/>
</dbReference>
<dbReference type="InterPro" id="IPR051322">
    <property type="entry name" value="AA_ABC_Transporter_Permease"/>
</dbReference>
<protein>
    <submittedName>
        <fullName evidence="10">Abc superfamily atp binding cassette transporter, membrane protein</fullName>
    </submittedName>
</protein>
<dbReference type="AlphaFoldDB" id="A0A0R2FNT0"/>
<evidence type="ECO:0000256" key="5">
    <source>
        <dbReference type="ARBA" id="ARBA00022692"/>
    </source>
</evidence>
<evidence type="ECO:0000313" key="11">
    <source>
        <dbReference type="EMBL" id="KRN34148.1"/>
    </source>
</evidence>
<evidence type="ECO:0000256" key="8">
    <source>
        <dbReference type="RuleBase" id="RU363032"/>
    </source>
</evidence>
<dbReference type="PROSITE" id="PS50928">
    <property type="entry name" value="ABC_TM1"/>
    <property type="match status" value="1"/>
</dbReference>
<feature type="transmembrane region" description="Helical" evidence="8">
    <location>
        <begin position="198"/>
        <end position="221"/>
    </location>
</feature>
<dbReference type="Pfam" id="PF00528">
    <property type="entry name" value="BPD_transp_1"/>
    <property type="match status" value="1"/>
</dbReference>
<dbReference type="Proteomes" id="UP000051751">
    <property type="component" value="Unassembled WGS sequence"/>
</dbReference>
<keyword evidence="12" id="KW-1185">Reference proteome</keyword>
<dbReference type="EMBL" id="JQAZ01000001">
    <property type="protein sequence ID" value="KRN34148.1"/>
    <property type="molecule type" value="Genomic_DNA"/>
</dbReference>
<comment type="caution">
    <text evidence="10">The sequence shown here is derived from an EMBL/GenBank/DDBJ whole genome shotgun (WGS) entry which is preliminary data.</text>
</comment>
<dbReference type="STRING" id="81857.IV38_GL000206"/>
<keyword evidence="4" id="KW-1003">Cell membrane</keyword>
<reference evidence="12 13" key="1">
    <citation type="journal article" date="2015" name="Genome Announc.">
        <title>Expanding the biotechnology potential of lactobacilli through comparative genomics of 213 strains and associated genera.</title>
        <authorList>
            <person name="Sun Z."/>
            <person name="Harris H.M."/>
            <person name="McCann A."/>
            <person name="Guo C."/>
            <person name="Argimon S."/>
            <person name="Zhang W."/>
            <person name="Yang X."/>
            <person name="Jeffery I.B."/>
            <person name="Cooney J.C."/>
            <person name="Kagawa T.F."/>
            <person name="Liu W."/>
            <person name="Song Y."/>
            <person name="Salvetti E."/>
            <person name="Wrobel A."/>
            <person name="Rasinkangas P."/>
            <person name="Parkhill J."/>
            <person name="Rea M.C."/>
            <person name="O'Sullivan O."/>
            <person name="Ritari J."/>
            <person name="Douillard F.P."/>
            <person name="Paul Ross R."/>
            <person name="Yang R."/>
            <person name="Briner A.E."/>
            <person name="Felis G.E."/>
            <person name="de Vos W.M."/>
            <person name="Barrangou R."/>
            <person name="Klaenhammer T.R."/>
            <person name="Caufield P.W."/>
            <person name="Cui Y."/>
            <person name="Zhang H."/>
            <person name="O'Toole P.W."/>
        </authorList>
    </citation>
    <scope>NUCLEOTIDE SEQUENCE [LARGE SCALE GENOMIC DNA]</scope>
    <source>
        <strain evidence="10 13">ATCC BAA-66</strain>
        <strain evidence="11 12">DSM 13344</strain>
    </source>
</reference>
<evidence type="ECO:0000256" key="7">
    <source>
        <dbReference type="ARBA" id="ARBA00023136"/>
    </source>
</evidence>
<feature type="transmembrane region" description="Helical" evidence="8">
    <location>
        <begin position="27"/>
        <end position="50"/>
    </location>
</feature>
<dbReference type="GO" id="GO:0005886">
    <property type="term" value="C:plasma membrane"/>
    <property type="evidence" value="ECO:0007669"/>
    <property type="project" value="UniProtKB-SubCell"/>
</dbReference>
<evidence type="ECO:0000313" key="10">
    <source>
        <dbReference type="EMBL" id="KRN29323.1"/>
    </source>
</evidence>
<dbReference type="PANTHER" id="PTHR30450">
    <property type="entry name" value="ABC TRANSPORTER PERMEASE"/>
    <property type="match status" value="1"/>
</dbReference>
<sequence length="226" mass="23980">MMTEIARLMPNVVSNWSEVVQSTGETIYMTIVSGIFAGIIGLILGIALVITQDGGILANKPVYQVLDKIVNLFRSIPFIILLAVIGPFTRLVVGTTIGTTGVLVPLIVGCAPFYARQVQNALLDVAPGIIEAAESVGAGPWSLIFRVYLREGAPDLVRVSVVTIISLIGLTTMAGVVGGGGLGNLAVSVGYQRFENDITLFSTLLILIMVFLVQGIGDWIVKKISH</sequence>
<proteinExistence type="inferred from homology"/>
<keyword evidence="3 8" id="KW-0813">Transport</keyword>
<feature type="transmembrane region" description="Helical" evidence="8">
    <location>
        <begin position="95"/>
        <end position="115"/>
    </location>
</feature>
<keyword evidence="5 8" id="KW-0812">Transmembrane</keyword>
<dbReference type="PANTHER" id="PTHR30450:SF1">
    <property type="entry name" value="D-METHIONINE TRANSPORT SYSTEM PERMEASE PROTEIN METI-RELATED"/>
    <property type="match status" value="1"/>
</dbReference>
<evidence type="ECO:0000256" key="3">
    <source>
        <dbReference type="ARBA" id="ARBA00022448"/>
    </source>
</evidence>
<organism evidence="10 13">
    <name type="scientific">Lactobacillus selangorensis</name>
    <dbReference type="NCBI Taxonomy" id="81857"/>
    <lineage>
        <taxon>Bacteria</taxon>
        <taxon>Bacillati</taxon>
        <taxon>Bacillota</taxon>
        <taxon>Bacilli</taxon>
        <taxon>Lactobacillales</taxon>
        <taxon>Lactobacillaceae</taxon>
        <taxon>Lactobacillus</taxon>
    </lineage>
</organism>
<evidence type="ECO:0000256" key="4">
    <source>
        <dbReference type="ARBA" id="ARBA00022475"/>
    </source>
</evidence>
<dbReference type="GO" id="GO:0048473">
    <property type="term" value="P:D-methionine transmembrane transport"/>
    <property type="evidence" value="ECO:0007669"/>
    <property type="project" value="TreeGrafter"/>
</dbReference>
<evidence type="ECO:0000256" key="6">
    <source>
        <dbReference type="ARBA" id="ARBA00022989"/>
    </source>
</evidence>
<dbReference type="PATRIC" id="fig|81857.3.peg.212"/>
<evidence type="ECO:0000256" key="2">
    <source>
        <dbReference type="ARBA" id="ARBA00007069"/>
    </source>
</evidence>
<evidence type="ECO:0000313" key="12">
    <source>
        <dbReference type="Proteomes" id="UP000051645"/>
    </source>
</evidence>
<feature type="transmembrane region" description="Helical" evidence="8">
    <location>
        <begin position="71"/>
        <end position="89"/>
    </location>
</feature>
<feature type="transmembrane region" description="Helical" evidence="8">
    <location>
        <begin position="156"/>
        <end position="178"/>
    </location>
</feature>
<keyword evidence="7 8" id="KW-0472">Membrane</keyword>